<reference evidence="5 6" key="1">
    <citation type="submission" date="2019-02" db="EMBL/GenBank/DDBJ databases">
        <title>Deep-cultivation of Planctomycetes and their phenomic and genomic characterization uncovers novel biology.</title>
        <authorList>
            <person name="Wiegand S."/>
            <person name="Jogler M."/>
            <person name="Boedeker C."/>
            <person name="Pinto D."/>
            <person name="Vollmers J."/>
            <person name="Rivas-Marin E."/>
            <person name="Kohn T."/>
            <person name="Peeters S.H."/>
            <person name="Heuer A."/>
            <person name="Rast P."/>
            <person name="Oberbeckmann S."/>
            <person name="Bunk B."/>
            <person name="Jeske O."/>
            <person name="Meyerdierks A."/>
            <person name="Storesund J.E."/>
            <person name="Kallscheuer N."/>
            <person name="Luecker S."/>
            <person name="Lage O.M."/>
            <person name="Pohl T."/>
            <person name="Merkel B.J."/>
            <person name="Hornburger P."/>
            <person name="Mueller R.-W."/>
            <person name="Bruemmer F."/>
            <person name="Labrenz M."/>
            <person name="Spormann A.M."/>
            <person name="Op Den Camp H."/>
            <person name="Overmann J."/>
            <person name="Amann R."/>
            <person name="Jetten M.S.M."/>
            <person name="Mascher T."/>
            <person name="Medema M.H."/>
            <person name="Devos D.P."/>
            <person name="Kaster A.-K."/>
            <person name="Ovreas L."/>
            <person name="Rohde M."/>
            <person name="Galperin M.Y."/>
            <person name="Jogler C."/>
        </authorList>
    </citation>
    <scope>NUCLEOTIDE SEQUENCE [LARGE SCALE GENOMIC DNA]</scope>
    <source>
        <strain evidence="5 6">Pla123a</strain>
    </source>
</reference>
<evidence type="ECO:0000256" key="1">
    <source>
        <dbReference type="ARBA" id="ARBA00007358"/>
    </source>
</evidence>
<feature type="domain" description="Fe-containing alcohol dehydrogenase-like C-terminal" evidence="4">
    <location>
        <begin position="203"/>
        <end position="399"/>
    </location>
</feature>
<dbReference type="InterPro" id="IPR056798">
    <property type="entry name" value="ADH_Fe_C"/>
</dbReference>
<dbReference type="Gene3D" id="3.40.50.1970">
    <property type="match status" value="1"/>
</dbReference>
<name>A0A5C5YM54_9BACT</name>
<dbReference type="OrthoDB" id="9804734at2"/>
<dbReference type="Pfam" id="PF25137">
    <property type="entry name" value="ADH_Fe_C"/>
    <property type="match status" value="1"/>
</dbReference>
<dbReference type="GO" id="GO:0046872">
    <property type="term" value="F:metal ion binding"/>
    <property type="evidence" value="ECO:0007669"/>
    <property type="project" value="InterPro"/>
</dbReference>
<evidence type="ECO:0000256" key="2">
    <source>
        <dbReference type="ARBA" id="ARBA00023002"/>
    </source>
</evidence>
<keyword evidence="2 5" id="KW-0560">Oxidoreductase</keyword>
<dbReference type="GO" id="GO:0004022">
    <property type="term" value="F:alcohol dehydrogenase (NAD+) activity"/>
    <property type="evidence" value="ECO:0007669"/>
    <property type="project" value="TreeGrafter"/>
</dbReference>
<dbReference type="Gene3D" id="1.20.1090.10">
    <property type="entry name" value="Dehydroquinate synthase-like - alpha domain"/>
    <property type="match status" value="1"/>
</dbReference>
<keyword evidence="6" id="KW-1185">Reference proteome</keyword>
<dbReference type="GO" id="GO:0008912">
    <property type="term" value="F:lactaldehyde reductase activity"/>
    <property type="evidence" value="ECO:0007669"/>
    <property type="project" value="UniProtKB-EC"/>
</dbReference>
<dbReference type="Proteomes" id="UP000318478">
    <property type="component" value="Unassembled WGS sequence"/>
</dbReference>
<gene>
    <name evidence="5" type="primary">fucO</name>
    <name evidence="5" type="ORF">Pla123a_28270</name>
</gene>
<comment type="similarity">
    <text evidence="1">Belongs to the iron-containing alcohol dehydrogenase family.</text>
</comment>
<dbReference type="PANTHER" id="PTHR11496:SF102">
    <property type="entry name" value="ALCOHOL DEHYDROGENASE 4"/>
    <property type="match status" value="1"/>
</dbReference>
<dbReference type="AlphaFoldDB" id="A0A5C5YM54"/>
<proteinExistence type="inferred from homology"/>
<sequence>MPIADSDAPTTWSKWIGTKDLTLVRGVGQAVHGGLHELPAALTACGATRVLAVVDEGAVRAAGVAREFEDVLDRYPHELFTQFGPNPTVQHAAAATAAAKHVRADCVVAVGGGSCLDVAKLAAVGVRQSGGLDLAAIPPSSDGCDGAPLIAAPTTSGSGSEATHFAVAYANAKKKSFAHPTLRPRHVLLDRRFALAMPPGLAAAAGLDALAQSLESRWAVGADERSIEYSAAAAGLIAGSLVESVTAGTESARLRMMIGAFLAGQAINRSKTTAAHAMSYQLTSRYKIPHGHAVALLLGWVGAANAVASAGDCNHPGGDEHVRRSVRAAGAWLGVAPAGLPGRVASLLEQLGLATNLRDAGVNPDDLASLAAGVDPTRLGNNPRRFTSDQLHAIYRQAWDGNVRDRTAAVDD</sequence>
<evidence type="ECO:0000259" key="3">
    <source>
        <dbReference type="Pfam" id="PF00465"/>
    </source>
</evidence>
<evidence type="ECO:0000313" key="5">
    <source>
        <dbReference type="EMBL" id="TWT76041.1"/>
    </source>
</evidence>
<evidence type="ECO:0000313" key="6">
    <source>
        <dbReference type="Proteomes" id="UP000318478"/>
    </source>
</evidence>
<dbReference type="InterPro" id="IPR001670">
    <property type="entry name" value="ADH_Fe/GldA"/>
</dbReference>
<dbReference type="EMBL" id="SJPO01000006">
    <property type="protein sequence ID" value="TWT76041.1"/>
    <property type="molecule type" value="Genomic_DNA"/>
</dbReference>
<dbReference type="EC" id="1.1.1.77" evidence="5"/>
<organism evidence="5 6">
    <name type="scientific">Posidoniimonas polymericola</name>
    <dbReference type="NCBI Taxonomy" id="2528002"/>
    <lineage>
        <taxon>Bacteria</taxon>
        <taxon>Pseudomonadati</taxon>
        <taxon>Planctomycetota</taxon>
        <taxon>Planctomycetia</taxon>
        <taxon>Pirellulales</taxon>
        <taxon>Lacipirellulaceae</taxon>
        <taxon>Posidoniimonas</taxon>
    </lineage>
</organism>
<dbReference type="RefSeq" id="WP_146587948.1">
    <property type="nucleotide sequence ID" value="NZ_SJPO01000006.1"/>
</dbReference>
<accession>A0A5C5YM54</accession>
<dbReference type="InterPro" id="IPR039697">
    <property type="entry name" value="Alcohol_dehydrogenase_Fe"/>
</dbReference>
<dbReference type="Pfam" id="PF00465">
    <property type="entry name" value="Fe-ADH"/>
    <property type="match status" value="1"/>
</dbReference>
<comment type="caution">
    <text evidence="5">The sequence shown here is derived from an EMBL/GenBank/DDBJ whole genome shotgun (WGS) entry which is preliminary data.</text>
</comment>
<evidence type="ECO:0000259" key="4">
    <source>
        <dbReference type="Pfam" id="PF25137"/>
    </source>
</evidence>
<dbReference type="SUPFAM" id="SSF56796">
    <property type="entry name" value="Dehydroquinate synthase-like"/>
    <property type="match status" value="1"/>
</dbReference>
<feature type="domain" description="Alcohol dehydrogenase iron-type/glycerol dehydrogenase GldA" evidence="3">
    <location>
        <begin position="33"/>
        <end position="190"/>
    </location>
</feature>
<dbReference type="PANTHER" id="PTHR11496">
    <property type="entry name" value="ALCOHOL DEHYDROGENASE"/>
    <property type="match status" value="1"/>
</dbReference>
<protein>
    <submittedName>
        <fullName evidence="5">Lactaldehyde reductase</fullName>
        <ecNumber evidence="5">1.1.1.77</ecNumber>
    </submittedName>
</protein>